<dbReference type="RefSeq" id="WP_004039161.1">
    <property type="nucleotide sequence ID" value="NZ_CM001555.1"/>
</dbReference>
<dbReference type="InterPro" id="IPR050291">
    <property type="entry name" value="CDF_Transporter"/>
</dbReference>
<comment type="subcellular location">
    <subcellularLocation>
        <location evidence="1">Membrane</location>
        <topology evidence="1">Multi-pass membrane protein</topology>
    </subcellularLocation>
</comment>
<dbReference type="OrthoDB" id="8907at2157"/>
<evidence type="ECO:0000313" key="11">
    <source>
        <dbReference type="Proteomes" id="UP000005095"/>
    </source>
</evidence>
<proteinExistence type="predicted"/>
<dbReference type="NCBIfam" id="TIGR01297">
    <property type="entry name" value="CDF"/>
    <property type="match status" value="1"/>
</dbReference>
<dbReference type="GO" id="GO:0016020">
    <property type="term" value="C:membrane"/>
    <property type="evidence" value="ECO:0007669"/>
    <property type="project" value="UniProtKB-SubCell"/>
</dbReference>
<dbReference type="InterPro" id="IPR027470">
    <property type="entry name" value="Cation_efflux_CTD"/>
</dbReference>
<reference evidence="10 11" key="1">
    <citation type="submission" date="2011-08" db="EMBL/GenBank/DDBJ databases">
        <title>The complete genome of Methanofollis liminatans DSM 4140.</title>
        <authorList>
            <consortium name="US DOE Joint Genome Institute (JGI-PGF)"/>
            <person name="Lucas S."/>
            <person name="Han J."/>
            <person name="Lapidus A."/>
            <person name="Bruce D."/>
            <person name="Goodwin L."/>
            <person name="Pitluck S."/>
            <person name="Peters L."/>
            <person name="Kyrpides N."/>
            <person name="Mavromatis K."/>
            <person name="Ivanova N."/>
            <person name="Mikhailova N."/>
            <person name="Lu M."/>
            <person name="Detter J.C."/>
            <person name="Tapia R."/>
            <person name="Han C."/>
            <person name="Land M."/>
            <person name="Hauser L."/>
            <person name="Markowitz V."/>
            <person name="Cheng J.-F."/>
            <person name="Hugenholtz P."/>
            <person name="Woyke T."/>
            <person name="Wu D."/>
            <person name="Spring S."/>
            <person name="Schuler E."/>
            <person name="Brambilla E."/>
            <person name="Klenk H.-P."/>
            <person name="Eisen J.A."/>
        </authorList>
    </citation>
    <scope>NUCLEOTIDE SEQUENCE [LARGE SCALE GENOMIC DNA]</scope>
    <source>
        <strain evidence="10 11">DSM 4140</strain>
    </source>
</reference>
<dbReference type="Pfam" id="PF16916">
    <property type="entry name" value="ZT_dimer"/>
    <property type="match status" value="1"/>
</dbReference>
<sequence>MPEEKEGADREAADTAIRRVAWISLAVNAGLVLVKLVLAGITGSLALEADAVHSFLDVLASVALLAGIWLSSRRSREFPYGLYKVENIVSVAIALLVFLTAWEIAVEALTGEGIALPFSGWVLVAVAALVPVPYLLGTWEVRVGTAYHSPSLIADGRQHRVDVLSTSVVFFALLARYVGIPIDHIAAVIIAVFIAYAGWGILKDSMRTLLDASIDHGTRDAIRSAILAEPMVIGIKDLTGRNSGRYIFVEAGVVMKQTDLAEAALVSERIQARIREQVQNVERAVIHAEAGERSHLRYAVPLSDLEGAISPHFGEAPYFALLDFGVKERRLERKEVIANPVRDLEKQKGLRAAELLLRQKPDVVVSRQPLAGKSPEYVFESARIMVRITDAERLADLIGEIEGEVREERAAGG</sequence>
<protein>
    <submittedName>
        <fullName evidence="10">Cation diffusion facilitator family transporter</fullName>
    </submittedName>
</protein>
<dbReference type="Gene3D" id="3.30.70.1350">
    <property type="entry name" value="Cation efflux protein, cytoplasmic domain"/>
    <property type="match status" value="1"/>
</dbReference>
<feature type="domain" description="Cation efflux protein cytoplasmic" evidence="9">
    <location>
        <begin position="217"/>
        <end position="289"/>
    </location>
</feature>
<dbReference type="AlphaFoldDB" id="J1AR10"/>
<feature type="domain" description="Dinitrogenase iron-molybdenum cofactor biosynthesis" evidence="8">
    <location>
        <begin position="306"/>
        <end position="397"/>
    </location>
</feature>
<evidence type="ECO:0000259" key="7">
    <source>
        <dbReference type="Pfam" id="PF01545"/>
    </source>
</evidence>
<evidence type="ECO:0000313" key="10">
    <source>
        <dbReference type="EMBL" id="EJG07403.1"/>
    </source>
</evidence>
<dbReference type="Proteomes" id="UP000005095">
    <property type="component" value="Chromosome"/>
</dbReference>
<evidence type="ECO:0000259" key="8">
    <source>
        <dbReference type="Pfam" id="PF02579"/>
    </source>
</evidence>
<feature type="transmembrane region" description="Helical" evidence="6">
    <location>
        <begin position="185"/>
        <end position="202"/>
    </location>
</feature>
<dbReference type="PANTHER" id="PTHR43840:SF15">
    <property type="entry name" value="MITOCHONDRIAL METAL TRANSPORTER 1-RELATED"/>
    <property type="match status" value="1"/>
</dbReference>
<dbReference type="PATRIC" id="fig|28892.9.peg.1569"/>
<dbReference type="InterPro" id="IPR027469">
    <property type="entry name" value="Cation_efflux_TMD_sf"/>
</dbReference>
<dbReference type="SUPFAM" id="SSF53146">
    <property type="entry name" value="Nitrogenase accessory factor-like"/>
    <property type="match status" value="1"/>
</dbReference>
<feature type="transmembrane region" description="Helical" evidence="6">
    <location>
        <begin position="20"/>
        <end position="45"/>
    </location>
</feature>
<dbReference type="InterPro" id="IPR003731">
    <property type="entry name" value="Di-Nase_FeMo-co_biosynth"/>
</dbReference>
<dbReference type="InterPro" id="IPR036837">
    <property type="entry name" value="Cation_efflux_CTD_sf"/>
</dbReference>
<keyword evidence="3 6" id="KW-0812">Transmembrane</keyword>
<dbReference type="InterPro" id="IPR002524">
    <property type="entry name" value="Cation_efflux"/>
</dbReference>
<gene>
    <name evidence="10" type="ORF">Metli_1452</name>
</gene>
<evidence type="ECO:0000256" key="2">
    <source>
        <dbReference type="ARBA" id="ARBA00022448"/>
    </source>
</evidence>
<feature type="transmembrane region" description="Helical" evidence="6">
    <location>
        <begin position="114"/>
        <end position="136"/>
    </location>
</feature>
<dbReference type="Pfam" id="PF02579">
    <property type="entry name" value="Nitro_FeMo-Co"/>
    <property type="match status" value="1"/>
</dbReference>
<dbReference type="SUPFAM" id="SSF160240">
    <property type="entry name" value="Cation efflux protein cytoplasmic domain-like"/>
    <property type="match status" value="1"/>
</dbReference>
<evidence type="ECO:0000256" key="4">
    <source>
        <dbReference type="ARBA" id="ARBA00022989"/>
    </source>
</evidence>
<dbReference type="Gene3D" id="1.20.1510.10">
    <property type="entry name" value="Cation efflux protein transmembrane domain"/>
    <property type="match status" value="1"/>
</dbReference>
<keyword evidence="4 6" id="KW-1133">Transmembrane helix</keyword>
<organism evidence="10 11">
    <name type="scientific">Methanofollis liminatans DSM 4140</name>
    <dbReference type="NCBI Taxonomy" id="28892"/>
    <lineage>
        <taxon>Archaea</taxon>
        <taxon>Methanobacteriati</taxon>
        <taxon>Methanobacteriota</taxon>
        <taxon>Stenosarchaea group</taxon>
        <taxon>Methanomicrobia</taxon>
        <taxon>Methanomicrobiales</taxon>
        <taxon>Methanomicrobiaceae</taxon>
        <taxon>Methanofollis</taxon>
    </lineage>
</organism>
<feature type="transmembrane region" description="Helical" evidence="6">
    <location>
        <begin position="51"/>
        <end position="70"/>
    </location>
</feature>
<dbReference type="PANTHER" id="PTHR43840">
    <property type="entry name" value="MITOCHONDRIAL METAL TRANSPORTER 1-RELATED"/>
    <property type="match status" value="1"/>
</dbReference>
<dbReference type="GO" id="GO:0008324">
    <property type="term" value="F:monoatomic cation transmembrane transporter activity"/>
    <property type="evidence" value="ECO:0007669"/>
    <property type="project" value="InterPro"/>
</dbReference>
<dbReference type="HOGENOM" id="CLU_013430_3_3_2"/>
<evidence type="ECO:0000259" key="9">
    <source>
        <dbReference type="Pfam" id="PF16916"/>
    </source>
</evidence>
<dbReference type="Pfam" id="PF01545">
    <property type="entry name" value="Cation_efflux"/>
    <property type="match status" value="1"/>
</dbReference>
<evidence type="ECO:0000256" key="1">
    <source>
        <dbReference type="ARBA" id="ARBA00004141"/>
    </source>
</evidence>
<name>J1AR10_9EURY</name>
<dbReference type="Gene3D" id="3.30.420.130">
    <property type="entry name" value="Dinitrogenase iron-molybdenum cofactor biosynthesis domain"/>
    <property type="match status" value="1"/>
</dbReference>
<dbReference type="InterPro" id="IPR036105">
    <property type="entry name" value="DiNase_FeMo-co_biosyn_sf"/>
</dbReference>
<keyword evidence="11" id="KW-1185">Reference proteome</keyword>
<accession>J1AR10</accession>
<feature type="domain" description="Cation efflux protein transmembrane" evidence="7">
    <location>
        <begin position="22"/>
        <end position="210"/>
    </location>
</feature>
<evidence type="ECO:0000256" key="6">
    <source>
        <dbReference type="SAM" id="Phobius"/>
    </source>
</evidence>
<dbReference type="InterPro" id="IPR058533">
    <property type="entry name" value="Cation_efflux_TM"/>
</dbReference>
<dbReference type="STRING" id="28892.Metli_1452"/>
<evidence type="ECO:0000256" key="3">
    <source>
        <dbReference type="ARBA" id="ARBA00022692"/>
    </source>
</evidence>
<dbReference type="EMBL" id="CM001555">
    <property type="protein sequence ID" value="EJG07403.1"/>
    <property type="molecule type" value="Genomic_DNA"/>
</dbReference>
<feature type="transmembrane region" description="Helical" evidence="6">
    <location>
        <begin position="82"/>
        <end position="102"/>
    </location>
</feature>
<evidence type="ECO:0000256" key="5">
    <source>
        <dbReference type="ARBA" id="ARBA00023136"/>
    </source>
</evidence>
<feature type="transmembrane region" description="Helical" evidence="6">
    <location>
        <begin position="161"/>
        <end position="179"/>
    </location>
</feature>
<keyword evidence="5 6" id="KW-0472">Membrane</keyword>
<dbReference type="SUPFAM" id="SSF161111">
    <property type="entry name" value="Cation efflux protein transmembrane domain-like"/>
    <property type="match status" value="1"/>
</dbReference>
<keyword evidence="2" id="KW-0813">Transport</keyword>